<keyword evidence="1" id="KW-1133">Transmembrane helix</keyword>
<sequence>MNHFTSNEATRKVFKVIVLYGATLTVHPILFLIIMILMSPSLGGPGKGASPEGPFLLSSVIVCLINILFYRSMFGRGKVIKSILLSVLVIALCMILGKLDVWIFPAYYSL</sequence>
<reference evidence="2" key="1">
    <citation type="submission" date="2022-10" db="EMBL/GenBank/DDBJ databases">
        <title>Human gut microbiome strain richness.</title>
        <authorList>
            <person name="Chen-Liaw A."/>
        </authorList>
    </citation>
    <scope>NUCLEOTIDE SEQUENCE</scope>
    <source>
        <strain evidence="2">RTP21484st1_H8_RTP21484_190118</strain>
    </source>
</reference>
<keyword evidence="1" id="KW-0472">Membrane</keyword>
<evidence type="ECO:0000313" key="2">
    <source>
        <dbReference type="EMBL" id="MDC7959610.1"/>
    </source>
</evidence>
<dbReference type="AlphaFoldDB" id="A0AAW6IIG1"/>
<evidence type="ECO:0000313" key="3">
    <source>
        <dbReference type="Proteomes" id="UP001215078"/>
    </source>
</evidence>
<comment type="caution">
    <text evidence="2">The sequence shown here is derived from an EMBL/GenBank/DDBJ whole genome shotgun (WGS) entry which is preliminary data.</text>
</comment>
<feature type="transmembrane region" description="Helical" evidence="1">
    <location>
        <begin position="53"/>
        <end position="70"/>
    </location>
</feature>
<feature type="transmembrane region" description="Helical" evidence="1">
    <location>
        <begin position="82"/>
        <end position="104"/>
    </location>
</feature>
<dbReference type="RefSeq" id="WP_270601106.1">
    <property type="nucleotide sequence ID" value="NZ_JAQFDJ010000044.1"/>
</dbReference>
<name>A0AAW6IIG1_BACOV</name>
<protein>
    <submittedName>
        <fullName evidence="2">Uncharacterized protein</fullName>
    </submittedName>
</protein>
<organism evidence="2 3">
    <name type="scientific">Bacteroides ovatus</name>
    <dbReference type="NCBI Taxonomy" id="28116"/>
    <lineage>
        <taxon>Bacteria</taxon>
        <taxon>Pseudomonadati</taxon>
        <taxon>Bacteroidota</taxon>
        <taxon>Bacteroidia</taxon>
        <taxon>Bacteroidales</taxon>
        <taxon>Bacteroidaceae</taxon>
        <taxon>Bacteroides</taxon>
    </lineage>
</organism>
<keyword evidence="1" id="KW-0812">Transmembrane</keyword>
<evidence type="ECO:0000256" key="1">
    <source>
        <dbReference type="SAM" id="Phobius"/>
    </source>
</evidence>
<dbReference type="EMBL" id="JAQQPO010000018">
    <property type="protein sequence ID" value="MDC7959610.1"/>
    <property type="molecule type" value="Genomic_DNA"/>
</dbReference>
<gene>
    <name evidence="2" type="ORF">PQ628_15495</name>
</gene>
<feature type="transmembrane region" description="Helical" evidence="1">
    <location>
        <begin position="16"/>
        <end position="38"/>
    </location>
</feature>
<dbReference type="Proteomes" id="UP001215078">
    <property type="component" value="Unassembled WGS sequence"/>
</dbReference>
<proteinExistence type="predicted"/>
<accession>A0AAW6IIG1</accession>